<dbReference type="SUPFAM" id="SSF46906">
    <property type="entry name" value="Ribosomal protein L11, C-terminal domain"/>
    <property type="match status" value="1"/>
</dbReference>
<dbReference type="GO" id="GO:0022625">
    <property type="term" value="C:cytosolic large ribosomal subunit"/>
    <property type="evidence" value="ECO:0007669"/>
    <property type="project" value="TreeGrafter"/>
</dbReference>
<dbReference type="Gene3D" id="1.10.10.250">
    <property type="entry name" value="Ribosomal protein L11, C-terminal domain"/>
    <property type="match status" value="1"/>
</dbReference>
<dbReference type="GO" id="GO:0006412">
    <property type="term" value="P:translation"/>
    <property type="evidence" value="ECO:0007669"/>
    <property type="project" value="UniProtKB-UniRule"/>
</dbReference>
<evidence type="ECO:0000256" key="2">
    <source>
        <dbReference type="ARBA" id="ARBA00022481"/>
    </source>
</evidence>
<keyword evidence="3 8" id="KW-0699">rRNA-binding</keyword>
<evidence type="ECO:0000256" key="7">
    <source>
        <dbReference type="ARBA" id="ARBA00062905"/>
    </source>
</evidence>
<comment type="function">
    <text evidence="8 10">Forms part of the ribosomal stalk which helps the ribosome interact with GTP-bound translation factors.</text>
</comment>
<dbReference type="Pfam" id="PF00298">
    <property type="entry name" value="Ribosomal_L11"/>
    <property type="match status" value="1"/>
</dbReference>
<comment type="subunit">
    <text evidence="8">Part of the ribosomal stalk of the 50S ribosomal subunit. Interacts with L10 and the large rRNA to form the base of the stalk. L10 forms an elongated spine to which L12 dimers bind in a sequential fashion forming a multimeric L10(L12)X complex.</text>
</comment>
<feature type="domain" description="Large ribosomal subunit protein uL11 N-terminal" evidence="12">
    <location>
        <begin position="9"/>
        <end position="67"/>
    </location>
</feature>
<dbReference type="GO" id="GO:0070180">
    <property type="term" value="F:large ribosomal subunit rRNA binding"/>
    <property type="evidence" value="ECO:0007669"/>
    <property type="project" value="UniProtKB-UniRule"/>
</dbReference>
<dbReference type="InterPro" id="IPR020784">
    <property type="entry name" value="Ribosomal_uL11_N"/>
</dbReference>
<dbReference type="InterPro" id="IPR036796">
    <property type="entry name" value="Ribosomal_uL11_N_sf"/>
</dbReference>
<evidence type="ECO:0000256" key="1">
    <source>
        <dbReference type="ARBA" id="ARBA00010537"/>
    </source>
</evidence>
<dbReference type="InterPro" id="IPR036769">
    <property type="entry name" value="Ribosomal_uL11_C_sf"/>
</dbReference>
<keyword evidence="2 8" id="KW-0488">Methylation</keyword>
<dbReference type="PROSITE" id="PS00359">
    <property type="entry name" value="RIBOSOMAL_L11"/>
    <property type="match status" value="1"/>
</dbReference>
<evidence type="ECO:0000256" key="4">
    <source>
        <dbReference type="ARBA" id="ARBA00022884"/>
    </source>
</evidence>
<dbReference type="FunFam" id="3.30.1550.10:FF:000001">
    <property type="entry name" value="50S ribosomal protein L11"/>
    <property type="match status" value="1"/>
</dbReference>
<accession>A0A9D7LQH9</accession>
<name>A0A9D7LQH9_9RHOO</name>
<evidence type="ECO:0000259" key="11">
    <source>
        <dbReference type="Pfam" id="PF00298"/>
    </source>
</evidence>
<comment type="subunit">
    <text evidence="7">Part of the ribosomal stalk of the 50S ribosomal subunit. Interacts with L10 and the large rRNA to form the base of the stalk. L10 forms an elongated spine to which 2 L12 dimers bind in a sequential fashion forming a pentameric L10(L12)2(L12)2 complex.</text>
</comment>
<dbReference type="InterPro" id="IPR000911">
    <property type="entry name" value="Ribosomal_uL11"/>
</dbReference>
<evidence type="ECO:0000256" key="5">
    <source>
        <dbReference type="ARBA" id="ARBA00022980"/>
    </source>
</evidence>
<protein>
    <recommendedName>
        <fullName evidence="8">Large ribosomal subunit protein uL11</fullName>
    </recommendedName>
</protein>
<dbReference type="SMART" id="SM00649">
    <property type="entry name" value="RL11"/>
    <property type="match status" value="1"/>
</dbReference>
<dbReference type="Pfam" id="PF03946">
    <property type="entry name" value="Ribosomal_L11_N"/>
    <property type="match status" value="1"/>
</dbReference>
<sequence length="143" mass="14876">MAKKIIGYIKLQVPAGKANPSPPIGPALGQRGLNIMEFCKAFNAQTQGVEPGLPIPVVITAFADKSFTFVMKTPPATILIKKAVGIKSGSAKAPTVKVGHITRAQAEEIATTKMPDLTAADMDAAIRTIAGSARSMGITVEGF</sequence>
<comment type="similarity">
    <text evidence="1 8 9">Belongs to the universal ribosomal protein uL11 family.</text>
</comment>
<dbReference type="CDD" id="cd00349">
    <property type="entry name" value="Ribosomal_L11"/>
    <property type="match status" value="1"/>
</dbReference>
<evidence type="ECO:0000313" key="13">
    <source>
        <dbReference type="EMBL" id="MBK8889288.1"/>
    </source>
</evidence>
<comment type="PTM">
    <text evidence="8 10">One or more lysine residues are methylated.</text>
</comment>
<proteinExistence type="inferred from homology"/>
<evidence type="ECO:0000259" key="12">
    <source>
        <dbReference type="Pfam" id="PF03946"/>
    </source>
</evidence>
<gene>
    <name evidence="8 13" type="primary">rplK</name>
    <name evidence="13" type="ORF">IPN75_02315</name>
</gene>
<reference evidence="13" key="1">
    <citation type="submission" date="2020-10" db="EMBL/GenBank/DDBJ databases">
        <title>Connecting structure to function with the recovery of over 1000 high-quality activated sludge metagenome-assembled genomes encoding full-length rRNA genes using long-read sequencing.</title>
        <authorList>
            <person name="Singleton C.M."/>
            <person name="Petriglieri F."/>
            <person name="Kristensen J.M."/>
            <person name="Kirkegaard R.H."/>
            <person name="Michaelsen T.Y."/>
            <person name="Andersen M.H."/>
            <person name="Karst S.M."/>
            <person name="Dueholm M.S."/>
            <person name="Nielsen P.H."/>
            <person name="Albertsen M."/>
        </authorList>
    </citation>
    <scope>NUCLEOTIDE SEQUENCE</scope>
    <source>
        <strain evidence="13">OdNE_18-Q3-R46-58_BAT3C.305</strain>
    </source>
</reference>
<feature type="domain" description="Large ribosomal subunit protein uL11 C-terminal" evidence="11">
    <location>
        <begin position="72"/>
        <end position="140"/>
    </location>
</feature>
<dbReference type="PANTHER" id="PTHR11661:SF1">
    <property type="entry name" value="LARGE RIBOSOMAL SUBUNIT PROTEIN UL11M"/>
    <property type="match status" value="1"/>
</dbReference>
<dbReference type="FunFam" id="1.10.10.250:FF:000001">
    <property type="entry name" value="50S ribosomal protein L11"/>
    <property type="match status" value="1"/>
</dbReference>
<dbReference type="Gene3D" id="3.30.1550.10">
    <property type="entry name" value="Ribosomal protein L11/L12, N-terminal domain"/>
    <property type="match status" value="1"/>
</dbReference>
<keyword evidence="4 8" id="KW-0694">RNA-binding</keyword>
<comment type="caution">
    <text evidence="13">The sequence shown here is derived from an EMBL/GenBank/DDBJ whole genome shotgun (WGS) entry which is preliminary data.</text>
</comment>
<dbReference type="InterPro" id="IPR020785">
    <property type="entry name" value="Ribosomal_uL11_CS"/>
</dbReference>
<dbReference type="EMBL" id="JADKBR010000001">
    <property type="protein sequence ID" value="MBK8889288.1"/>
    <property type="molecule type" value="Genomic_DNA"/>
</dbReference>
<keyword evidence="6 8" id="KW-0687">Ribonucleoprotein</keyword>
<dbReference type="GO" id="GO:0003735">
    <property type="term" value="F:structural constituent of ribosome"/>
    <property type="evidence" value="ECO:0007669"/>
    <property type="project" value="InterPro"/>
</dbReference>
<keyword evidence="5 8" id="KW-0689">Ribosomal protein</keyword>
<evidence type="ECO:0000256" key="3">
    <source>
        <dbReference type="ARBA" id="ARBA00022730"/>
    </source>
</evidence>
<dbReference type="Proteomes" id="UP000808146">
    <property type="component" value="Unassembled WGS sequence"/>
</dbReference>
<evidence type="ECO:0000256" key="10">
    <source>
        <dbReference type="RuleBase" id="RU003979"/>
    </source>
</evidence>
<evidence type="ECO:0000313" key="14">
    <source>
        <dbReference type="Proteomes" id="UP000808146"/>
    </source>
</evidence>
<dbReference type="SUPFAM" id="SSF54747">
    <property type="entry name" value="Ribosomal L11/L12e N-terminal domain"/>
    <property type="match status" value="1"/>
</dbReference>
<dbReference type="AlphaFoldDB" id="A0A9D7LQH9"/>
<dbReference type="NCBIfam" id="TIGR01632">
    <property type="entry name" value="L11_bact"/>
    <property type="match status" value="1"/>
</dbReference>
<organism evidence="13 14">
    <name type="scientific">Candidatus Dechloromonas phosphorivorans</name>
    <dbReference type="NCBI Taxonomy" id="2899244"/>
    <lineage>
        <taxon>Bacteria</taxon>
        <taxon>Pseudomonadati</taxon>
        <taxon>Pseudomonadota</taxon>
        <taxon>Betaproteobacteria</taxon>
        <taxon>Rhodocyclales</taxon>
        <taxon>Azonexaceae</taxon>
        <taxon>Dechloromonas</taxon>
    </lineage>
</organism>
<evidence type="ECO:0000256" key="6">
    <source>
        <dbReference type="ARBA" id="ARBA00023274"/>
    </source>
</evidence>
<dbReference type="InterPro" id="IPR006519">
    <property type="entry name" value="Ribosomal_uL11_bac-typ"/>
</dbReference>
<evidence type="ECO:0000256" key="8">
    <source>
        <dbReference type="HAMAP-Rule" id="MF_00736"/>
    </source>
</evidence>
<dbReference type="PANTHER" id="PTHR11661">
    <property type="entry name" value="60S RIBOSOMAL PROTEIN L12"/>
    <property type="match status" value="1"/>
</dbReference>
<dbReference type="InterPro" id="IPR020783">
    <property type="entry name" value="Ribosomal_uL11_C"/>
</dbReference>
<evidence type="ECO:0000256" key="9">
    <source>
        <dbReference type="RuleBase" id="RU003978"/>
    </source>
</evidence>
<dbReference type="HAMAP" id="MF_00736">
    <property type="entry name" value="Ribosomal_uL11"/>
    <property type="match status" value="1"/>
</dbReference>